<organism evidence="3">
    <name type="scientific">Haemonchus placei</name>
    <name type="common">Barber's pole worm</name>
    <dbReference type="NCBI Taxonomy" id="6290"/>
    <lineage>
        <taxon>Eukaryota</taxon>
        <taxon>Metazoa</taxon>
        <taxon>Ecdysozoa</taxon>
        <taxon>Nematoda</taxon>
        <taxon>Chromadorea</taxon>
        <taxon>Rhabditida</taxon>
        <taxon>Rhabditina</taxon>
        <taxon>Rhabditomorpha</taxon>
        <taxon>Strongyloidea</taxon>
        <taxon>Trichostrongylidae</taxon>
        <taxon>Haemonchus</taxon>
    </lineage>
</organism>
<sequence>MDLPRAIKAQFSMGVYHRLKIYRHGGADVNMLNMLTRGNMTDAPRNDPICINTPHQNSLLSLRFPWFSNDANTTRRYECRPAAVRALTI</sequence>
<reference evidence="3" key="1">
    <citation type="submission" date="2017-02" db="UniProtKB">
        <authorList>
            <consortium name="WormBaseParasite"/>
        </authorList>
    </citation>
    <scope>IDENTIFICATION</scope>
</reference>
<name>A0A0N4WYC6_HAEPC</name>
<gene>
    <name evidence="1" type="ORF">HPLM_LOCUS16865</name>
</gene>
<evidence type="ECO:0000313" key="1">
    <source>
        <dbReference type="EMBL" id="VDO62096.1"/>
    </source>
</evidence>
<keyword evidence="2" id="KW-1185">Reference proteome</keyword>
<dbReference type="WBParaSite" id="HPLM_0001687301-mRNA-1">
    <property type="protein sequence ID" value="HPLM_0001687301-mRNA-1"/>
    <property type="gene ID" value="HPLM_0001687301"/>
</dbReference>
<reference evidence="1 2" key="2">
    <citation type="submission" date="2018-11" db="EMBL/GenBank/DDBJ databases">
        <authorList>
            <consortium name="Pathogen Informatics"/>
        </authorList>
    </citation>
    <scope>NUCLEOTIDE SEQUENCE [LARGE SCALE GENOMIC DNA]</scope>
    <source>
        <strain evidence="1 2">MHpl1</strain>
    </source>
</reference>
<dbReference type="Proteomes" id="UP000268014">
    <property type="component" value="Unassembled WGS sequence"/>
</dbReference>
<protein>
    <submittedName>
        <fullName evidence="1 3">Uncharacterized protein</fullName>
    </submittedName>
</protein>
<dbReference type="AlphaFoldDB" id="A0A0N4WYC6"/>
<dbReference type="EMBL" id="UZAF01019627">
    <property type="protein sequence ID" value="VDO62096.1"/>
    <property type="molecule type" value="Genomic_DNA"/>
</dbReference>
<accession>A0A0N4WYC6</accession>
<proteinExistence type="predicted"/>
<evidence type="ECO:0000313" key="2">
    <source>
        <dbReference type="Proteomes" id="UP000268014"/>
    </source>
</evidence>
<evidence type="ECO:0000313" key="3">
    <source>
        <dbReference type="WBParaSite" id="HPLM_0001687301-mRNA-1"/>
    </source>
</evidence>